<dbReference type="InterPro" id="IPR018873">
    <property type="entry name" value="KilA-N_DNA-bd_domain"/>
</dbReference>
<evidence type="ECO:0000313" key="3">
    <source>
        <dbReference type="Proteomes" id="UP000077748"/>
    </source>
</evidence>
<sequence>MANHSTTAAYVTPESVPAMAYAGRPVVTTALLALLYGAKVKQIQNNFGRNQDRFESGKHFFKVEGAELVSLRPSFGGAQIPAKARSLILWTERGAARHAKMLETNEAWDVFEKLEDCYFGKSEVTKALPAPASQTLIGTTIGTDGFHCLAAVVDGKVRHLPAPYRRGAKNHIWSQVHKAFSVVSVEDIPANQMDSVRNFIGAYALEGEWLPRERKAERLPIDWPAERLAELNPHVYGRFSSSDPRIGVPLKGLCGMDSKSPTLRLLGTLSRNGYEVDACRIEVLAMRHHLESYWDISMQMHGMWEHRDERSITFKIDETAKSLRTDGVRGF</sequence>
<dbReference type="AlphaFoldDB" id="A0A1A9KAF1"/>
<reference evidence="2 3" key="1">
    <citation type="submission" date="2016-05" db="EMBL/GenBank/DDBJ databases">
        <title>Genome Sequence of Pseudomonas citronellolis Strain SJTE-3, an Estrogens and Persistent Organic Pollutants degradation strain.</title>
        <authorList>
            <person name="Liang R."/>
        </authorList>
    </citation>
    <scope>NUCLEOTIDE SEQUENCE [LARGE SCALE GENOMIC DNA]</scope>
    <source>
        <strain evidence="2 3">SJTE-3</strain>
    </source>
</reference>
<evidence type="ECO:0000313" key="2">
    <source>
        <dbReference type="EMBL" id="ANI14484.1"/>
    </source>
</evidence>
<feature type="domain" description="KilA-N DNA-binding" evidence="1">
    <location>
        <begin position="20"/>
        <end position="101"/>
    </location>
</feature>
<dbReference type="EMBL" id="CP015878">
    <property type="protein sequence ID" value="ANI14484.1"/>
    <property type="molecule type" value="Genomic_DNA"/>
</dbReference>
<name>A0A1A9KAF1_9PSED</name>
<gene>
    <name evidence="2" type="ORF">A9C11_11030</name>
</gene>
<organism evidence="2 3">
    <name type="scientific">Pseudomonas citronellolis</name>
    <dbReference type="NCBI Taxonomy" id="53408"/>
    <lineage>
        <taxon>Bacteria</taxon>
        <taxon>Pseudomonadati</taxon>
        <taxon>Pseudomonadota</taxon>
        <taxon>Gammaproteobacteria</taxon>
        <taxon>Pseudomonadales</taxon>
        <taxon>Pseudomonadaceae</taxon>
        <taxon>Pseudomonas</taxon>
    </lineage>
</organism>
<dbReference type="Pfam" id="PF10543">
    <property type="entry name" value="ORF6N"/>
    <property type="match status" value="1"/>
</dbReference>
<proteinExistence type="predicted"/>
<evidence type="ECO:0000259" key="1">
    <source>
        <dbReference type="Pfam" id="PF10543"/>
    </source>
</evidence>
<dbReference type="Proteomes" id="UP000077748">
    <property type="component" value="Chromosome"/>
</dbReference>
<accession>A0A1A9KAF1</accession>
<protein>
    <recommendedName>
        <fullName evidence="1">KilA-N DNA-binding domain-containing protein</fullName>
    </recommendedName>
</protein>